<evidence type="ECO:0000256" key="4">
    <source>
        <dbReference type="ARBA" id="ARBA00022801"/>
    </source>
</evidence>
<evidence type="ECO:0000313" key="8">
    <source>
        <dbReference type="Proteomes" id="UP000075816"/>
    </source>
</evidence>
<dbReference type="Gene3D" id="3.90.226.10">
    <property type="entry name" value="2-enoyl-CoA Hydratase, Chain A, domain 1"/>
    <property type="match status" value="2"/>
</dbReference>
<proteinExistence type="inferred from homology"/>
<comment type="subcellular location">
    <subcellularLocation>
        <location evidence="1">Membrane</location>
    </subcellularLocation>
</comment>
<dbReference type="GO" id="GO:0006465">
    <property type="term" value="P:signal peptide processing"/>
    <property type="evidence" value="ECO:0007669"/>
    <property type="project" value="InterPro"/>
</dbReference>
<reference evidence="7 8" key="1">
    <citation type="submission" date="2016-03" db="EMBL/GenBank/DDBJ databases">
        <title>Comparative genomics of human isolates of Fusobacterium necrophorum.</title>
        <authorList>
            <person name="Jensen A."/>
            <person name="Bank S."/>
            <person name="Andersen P.S."/>
            <person name="Kristensen L.H."/>
            <person name="Prag J."/>
        </authorList>
    </citation>
    <scope>NUCLEOTIDE SEQUENCE [LARGE SCALE GENOMIC DNA]</scope>
    <source>
        <strain evidence="7 8">LS_1264</strain>
    </source>
</reference>
<dbReference type="CDD" id="cd07018">
    <property type="entry name" value="S49_SppA_67K_type"/>
    <property type="match status" value="1"/>
</dbReference>
<dbReference type="eggNOG" id="COG0616">
    <property type="taxonomic scope" value="Bacteria"/>
</dbReference>
<dbReference type="GO" id="GO:0008236">
    <property type="term" value="F:serine-type peptidase activity"/>
    <property type="evidence" value="ECO:0007669"/>
    <property type="project" value="UniProtKB-KW"/>
</dbReference>
<dbReference type="AlphaFoldDB" id="A0A162IWC2"/>
<dbReference type="InterPro" id="IPR047272">
    <property type="entry name" value="S49_SppA_C"/>
</dbReference>
<evidence type="ECO:0000313" key="7">
    <source>
        <dbReference type="EMBL" id="KYL04578.1"/>
    </source>
</evidence>
<evidence type="ECO:0000256" key="6">
    <source>
        <dbReference type="ARBA" id="ARBA00023136"/>
    </source>
</evidence>
<dbReference type="InterPro" id="IPR004635">
    <property type="entry name" value="Pept_S49_SppA"/>
</dbReference>
<dbReference type="PANTHER" id="PTHR33209">
    <property type="entry name" value="PROTEASE 4"/>
    <property type="match status" value="1"/>
</dbReference>
<dbReference type="InterPro" id="IPR004634">
    <property type="entry name" value="Pept_S49_pIV"/>
</dbReference>
<protein>
    <submittedName>
        <fullName evidence="7">Protease IV</fullName>
    </submittedName>
</protein>
<evidence type="ECO:0000256" key="3">
    <source>
        <dbReference type="ARBA" id="ARBA00022670"/>
    </source>
</evidence>
<dbReference type="InterPro" id="IPR047217">
    <property type="entry name" value="S49_SppA_67K_type_N"/>
</dbReference>
<dbReference type="Pfam" id="PF01343">
    <property type="entry name" value="Peptidase_S49"/>
    <property type="match status" value="2"/>
</dbReference>
<dbReference type="NCBIfam" id="TIGR00706">
    <property type="entry name" value="SppA_dom"/>
    <property type="match status" value="1"/>
</dbReference>
<evidence type="ECO:0000256" key="2">
    <source>
        <dbReference type="ARBA" id="ARBA00008683"/>
    </source>
</evidence>
<evidence type="ECO:0000256" key="5">
    <source>
        <dbReference type="ARBA" id="ARBA00022825"/>
    </source>
</evidence>
<dbReference type="InterPro" id="IPR029045">
    <property type="entry name" value="ClpP/crotonase-like_dom_sf"/>
</dbReference>
<dbReference type="EMBL" id="LVEA01000031">
    <property type="protein sequence ID" value="KYL04578.1"/>
    <property type="molecule type" value="Genomic_DNA"/>
</dbReference>
<dbReference type="PANTHER" id="PTHR33209:SF1">
    <property type="entry name" value="PEPTIDASE S49 DOMAIN-CONTAINING PROTEIN"/>
    <property type="match status" value="1"/>
</dbReference>
<organism evidence="7 8">
    <name type="scientific">Fusobacterium necrophorum subsp. funduliforme</name>
    <dbReference type="NCBI Taxonomy" id="143387"/>
    <lineage>
        <taxon>Bacteria</taxon>
        <taxon>Fusobacteriati</taxon>
        <taxon>Fusobacteriota</taxon>
        <taxon>Fusobacteriia</taxon>
        <taxon>Fusobacteriales</taxon>
        <taxon>Fusobacteriaceae</taxon>
        <taxon>Fusobacterium</taxon>
    </lineage>
</organism>
<keyword evidence="5" id="KW-0720">Serine protease</keyword>
<gene>
    <name evidence="7" type="ORF">A2J07_04530</name>
</gene>
<dbReference type="KEGG" id="fnf:BSQ88_02890"/>
<evidence type="ECO:0000256" key="1">
    <source>
        <dbReference type="ARBA" id="ARBA00004370"/>
    </source>
</evidence>
<name>A0A162IWC2_9FUSO</name>
<comment type="similarity">
    <text evidence="2">Belongs to the peptidase S49 family.</text>
</comment>
<dbReference type="InterPro" id="IPR002142">
    <property type="entry name" value="Peptidase_S49"/>
</dbReference>
<dbReference type="RefSeq" id="WP_005957239.1">
    <property type="nucleotide sequence ID" value="NZ_CAXOUE010000003.1"/>
</dbReference>
<dbReference type="CDD" id="cd07023">
    <property type="entry name" value="S49_Sppa_N_C"/>
    <property type="match status" value="1"/>
</dbReference>
<dbReference type="Gene3D" id="6.20.330.10">
    <property type="match status" value="1"/>
</dbReference>
<keyword evidence="3 7" id="KW-0645">Protease</keyword>
<dbReference type="SUPFAM" id="SSF52096">
    <property type="entry name" value="ClpP/crotonase"/>
    <property type="match status" value="2"/>
</dbReference>
<dbReference type="GeneID" id="75075301"/>
<dbReference type="GO" id="GO:0016020">
    <property type="term" value="C:membrane"/>
    <property type="evidence" value="ECO:0007669"/>
    <property type="project" value="UniProtKB-SubCell"/>
</dbReference>
<comment type="caution">
    <text evidence="7">The sequence shown here is derived from an EMBL/GenBank/DDBJ whole genome shotgun (WGS) entry which is preliminary data.</text>
</comment>
<sequence length="564" mass="64402">MKHIIHFLKKIVLFVLKEISSFFIKLLLSLALLALVIGSLISYISKENTSEIKQGSYVLLRASSPLSEHIPIPDPLSLKEKHMTFFEVLYALDSIRQDPRIKGVLLNADFLSWNKAQVEEIGTKLQKLQEEGKDLIVTLQEANRANYFLASYAQKIVMPPIHAASSNISPYHYEELYWKSLLDRFGITMNVIPIGDYKSYMENYSHSHMSPEFRENMKRLLEHTYQYSLHLMAENRKINKNDLESWIENGELMGSSFHTLFEKGLVSKGEYPQRILEKIGEENIISIQEYFSLVKIKNRPKQYLALLTLEGTIEDETLFLDEVEAIQRDNNVKGVILRINSPGGSALVADMMYHAVKKLREKVPVYVSISGTAASGGYYVAVAGEKIFASPLSITGSIGVVSMIPNFSHLREKAEVSVESISKGKYADLYSYLKPLSEENYNRIRQGNLGVYKDFLEVVSSNRKIETNFLDQHLAQGRVWLGAEAKEHKLIDELGGLEATIYALEQDKNLGALPILQVSKNDVFGQYLGKYRKFLTFLPMTLQNKIPKDRLWNKPIMYFPYEME</sequence>
<dbReference type="Proteomes" id="UP000075816">
    <property type="component" value="Unassembled WGS sequence"/>
</dbReference>
<accession>A0A162IWC2</accession>
<keyword evidence="4" id="KW-0378">Hydrolase</keyword>
<dbReference type="PIRSF" id="PIRSF001217">
    <property type="entry name" value="Protease_4_SppA"/>
    <property type="match status" value="1"/>
</dbReference>
<keyword evidence="6" id="KW-0472">Membrane</keyword>